<gene>
    <name evidence="1" type="ORF">B7463_g11947</name>
</gene>
<dbReference type="InterPro" id="IPR021858">
    <property type="entry name" value="Fun_TF"/>
</dbReference>
<dbReference type="EMBL" id="NCSJ02000454">
    <property type="protein sequence ID" value="RFU24393.1"/>
    <property type="molecule type" value="Genomic_DNA"/>
</dbReference>
<comment type="caution">
    <text evidence="1">The sequence shown here is derived from an EMBL/GenBank/DDBJ whole genome shotgun (WGS) entry which is preliminary data.</text>
</comment>
<feature type="non-terminal residue" evidence="1">
    <location>
        <position position="1"/>
    </location>
</feature>
<dbReference type="OMA" id="ECESWNE"/>
<feature type="non-terminal residue" evidence="1">
    <location>
        <position position="487"/>
    </location>
</feature>
<dbReference type="Pfam" id="PF11951">
    <property type="entry name" value="Fungal_trans_2"/>
    <property type="match status" value="1"/>
</dbReference>
<dbReference type="STRING" id="5539.A0A3E2GUF9"/>
<reference evidence="1 2" key="1">
    <citation type="submission" date="2018-05" db="EMBL/GenBank/DDBJ databases">
        <title>Draft genome sequence of Scytalidium lignicola DSM 105466, a ubiquitous saprotrophic fungus.</title>
        <authorList>
            <person name="Buettner E."/>
            <person name="Gebauer A.M."/>
            <person name="Hofrichter M."/>
            <person name="Liers C."/>
            <person name="Kellner H."/>
        </authorList>
    </citation>
    <scope>NUCLEOTIDE SEQUENCE [LARGE SCALE GENOMIC DNA]</scope>
    <source>
        <strain evidence="1 2">DSM 105466</strain>
    </source>
</reference>
<dbReference type="PANTHER" id="PTHR37540:SF5">
    <property type="entry name" value="TRANSCRIPTION FACTOR DOMAIN-CONTAINING PROTEIN"/>
    <property type="match status" value="1"/>
</dbReference>
<dbReference type="AlphaFoldDB" id="A0A3E2GUF9"/>
<dbReference type="Proteomes" id="UP000258309">
    <property type="component" value="Unassembled WGS sequence"/>
</dbReference>
<keyword evidence="2" id="KW-1185">Reference proteome</keyword>
<proteinExistence type="predicted"/>
<dbReference type="PANTHER" id="PTHR37540">
    <property type="entry name" value="TRANSCRIPTION FACTOR (ACR-2), PUTATIVE-RELATED-RELATED"/>
    <property type="match status" value="1"/>
</dbReference>
<sequence>MELPDDELPKDKQSAEGDFQFLTFTDFSQTTHPETKRRIRSHAMHRVQRSLRAKRQEKNVKFILDVSPLMDIGSSSQSSAQQRQDYGMALSHFHATPHPSDLGSGRVDPFKQYPIDMDLRMHELFDHLHGGICPVFRTMSKIGFFNIVADEAGFRQILCSSSAHMTQLRNGTDSPEAIVLSTQAIRSLNRRLAAPVSSLDDGIIAAILTFACHAVMFNDLPGLITHLNGLVQILQQKGGIQILNPSPVLRIMLFWVDVNAAFLQDLVPRFLSPLDILPPLYTNRLTSNVMDESSSSNLAAELVPIFEQISLLNEFILRELGTRDLWDDGVFCGLQIVPILHQLLSVRFDIEAPNPAIVRQEFLRICAIIYLAKLRQKFGVNLALDIYIAKLKRAVIDLYELVLGGADHLLLWGLIISGLQSFGYRDHAWFVSMAAVAILHAECESWNEVVNKIGQMMWVQQAFDLECDRFRQELSDELWVSYEIVFL</sequence>
<evidence type="ECO:0000313" key="1">
    <source>
        <dbReference type="EMBL" id="RFU24393.1"/>
    </source>
</evidence>
<evidence type="ECO:0000313" key="2">
    <source>
        <dbReference type="Proteomes" id="UP000258309"/>
    </source>
</evidence>
<dbReference type="OrthoDB" id="4159781at2759"/>
<name>A0A3E2GUF9_SCYLI</name>
<organism evidence="1 2">
    <name type="scientific">Scytalidium lignicola</name>
    <name type="common">Hyphomycete</name>
    <dbReference type="NCBI Taxonomy" id="5539"/>
    <lineage>
        <taxon>Eukaryota</taxon>
        <taxon>Fungi</taxon>
        <taxon>Dikarya</taxon>
        <taxon>Ascomycota</taxon>
        <taxon>Pezizomycotina</taxon>
        <taxon>Leotiomycetes</taxon>
        <taxon>Leotiomycetes incertae sedis</taxon>
        <taxon>Scytalidium</taxon>
    </lineage>
</organism>
<accession>A0A3E2GUF9</accession>
<protein>
    <submittedName>
        <fullName evidence="1">Uncharacterized protein</fullName>
    </submittedName>
</protein>